<accession>A0A3L7K3V1</accession>
<gene>
    <name evidence="1" type="ORF">D9X91_03975</name>
</gene>
<comment type="caution">
    <text evidence="1">The sequence shown here is derived from an EMBL/GenBank/DDBJ whole genome shotgun (WGS) entry which is preliminary data.</text>
</comment>
<evidence type="ECO:0000313" key="2">
    <source>
        <dbReference type="Proteomes" id="UP000276770"/>
    </source>
</evidence>
<dbReference type="OrthoDB" id="7869153at2"/>
<dbReference type="Proteomes" id="UP000276770">
    <property type="component" value="Unassembled WGS sequence"/>
</dbReference>
<dbReference type="AlphaFoldDB" id="A0A3L7K3V1"/>
<name>A0A3L7K3V1_9BACI</name>
<dbReference type="Pfam" id="PF14398">
    <property type="entry name" value="ATPgrasp_YheCD"/>
    <property type="match status" value="1"/>
</dbReference>
<evidence type="ECO:0000313" key="1">
    <source>
        <dbReference type="EMBL" id="RLQ97315.1"/>
    </source>
</evidence>
<proteinExistence type="predicted"/>
<keyword evidence="2" id="KW-1185">Reference proteome</keyword>
<dbReference type="RefSeq" id="WP_121679265.1">
    <property type="nucleotide sequence ID" value="NZ_RCVZ01000002.1"/>
</dbReference>
<organism evidence="1 2">
    <name type="scientific">Falsibacillus albus</name>
    <dbReference type="NCBI Taxonomy" id="2478915"/>
    <lineage>
        <taxon>Bacteria</taxon>
        <taxon>Bacillati</taxon>
        <taxon>Bacillota</taxon>
        <taxon>Bacilli</taxon>
        <taxon>Bacillales</taxon>
        <taxon>Bacillaceae</taxon>
        <taxon>Falsibacillus</taxon>
    </lineage>
</organism>
<protein>
    <submittedName>
        <fullName evidence="1">YheC/YheD family protein</fullName>
    </submittedName>
</protein>
<sequence length="362" mass="41209">MIQLGIITLTPDQPSSYFNELAGLSPDSGVSVYLFSPLHIQPGSENVSGYRFHQGTNQWIHDSFSIPSFLYDRCLYGETKESKDAKAIVSWLKAREDITFLGYGLPNKWSLYEKLIPASDISPYLPITRKVSSPEQIVDAAIKYKEVIIKPINGAHGFAVYLIEYDQHILTIKTTKNGKLVSRTVSDPKDAIPFFEKLLLKHIFILQPRLNNLNESGHPFDLRVFLQKDENGKWMERARGIRTGQKDGILTNLSAGADIISFEEWKNSVSNYNIPFIDNEINEVLDKLPHILEKQFYPLFELGIDLIIAKDHSIWIIDMNSKPGRKLVAMTNPQELETLYKAPLSYCKFLANNKAVNFEKTK</sequence>
<dbReference type="SUPFAM" id="SSF56059">
    <property type="entry name" value="Glutathione synthetase ATP-binding domain-like"/>
    <property type="match status" value="1"/>
</dbReference>
<dbReference type="EMBL" id="RCVZ01000002">
    <property type="protein sequence ID" value="RLQ97315.1"/>
    <property type="molecule type" value="Genomic_DNA"/>
</dbReference>
<reference evidence="1 2" key="1">
    <citation type="submission" date="2018-10" db="EMBL/GenBank/DDBJ databases">
        <title>Falsibacillus sp. genome draft.</title>
        <authorList>
            <person name="Shi S."/>
        </authorList>
    </citation>
    <scope>NUCLEOTIDE SEQUENCE [LARGE SCALE GENOMIC DNA]</scope>
    <source>
        <strain evidence="1 2">GY 10110</strain>
    </source>
</reference>
<dbReference type="InterPro" id="IPR026838">
    <property type="entry name" value="YheC/D"/>
</dbReference>